<accession>A0ACB7S2Z1</accession>
<gene>
    <name evidence="1" type="ORF">HPB50_026220</name>
</gene>
<evidence type="ECO:0000313" key="1">
    <source>
        <dbReference type="EMBL" id="KAH6929311.1"/>
    </source>
</evidence>
<organism evidence="1 2">
    <name type="scientific">Hyalomma asiaticum</name>
    <name type="common">Tick</name>
    <dbReference type="NCBI Taxonomy" id="266040"/>
    <lineage>
        <taxon>Eukaryota</taxon>
        <taxon>Metazoa</taxon>
        <taxon>Ecdysozoa</taxon>
        <taxon>Arthropoda</taxon>
        <taxon>Chelicerata</taxon>
        <taxon>Arachnida</taxon>
        <taxon>Acari</taxon>
        <taxon>Parasitiformes</taxon>
        <taxon>Ixodida</taxon>
        <taxon>Ixodoidea</taxon>
        <taxon>Ixodidae</taxon>
        <taxon>Hyalomminae</taxon>
        <taxon>Hyalomma</taxon>
    </lineage>
</organism>
<keyword evidence="2" id="KW-1185">Reference proteome</keyword>
<comment type="caution">
    <text evidence="1">The sequence shown here is derived from an EMBL/GenBank/DDBJ whole genome shotgun (WGS) entry which is preliminary data.</text>
</comment>
<reference evidence="1" key="1">
    <citation type="submission" date="2020-05" db="EMBL/GenBank/DDBJ databases">
        <title>Large-scale comparative analyses of tick genomes elucidate their genetic diversity and vector capacities.</title>
        <authorList>
            <person name="Jia N."/>
            <person name="Wang J."/>
            <person name="Shi W."/>
            <person name="Du L."/>
            <person name="Sun Y."/>
            <person name="Zhan W."/>
            <person name="Jiang J."/>
            <person name="Wang Q."/>
            <person name="Zhang B."/>
            <person name="Ji P."/>
            <person name="Sakyi L.B."/>
            <person name="Cui X."/>
            <person name="Yuan T."/>
            <person name="Jiang B."/>
            <person name="Yang W."/>
            <person name="Lam T.T.-Y."/>
            <person name="Chang Q."/>
            <person name="Ding S."/>
            <person name="Wang X."/>
            <person name="Zhu J."/>
            <person name="Ruan X."/>
            <person name="Zhao L."/>
            <person name="Wei J."/>
            <person name="Que T."/>
            <person name="Du C."/>
            <person name="Cheng J."/>
            <person name="Dai P."/>
            <person name="Han X."/>
            <person name="Huang E."/>
            <person name="Gao Y."/>
            <person name="Liu J."/>
            <person name="Shao H."/>
            <person name="Ye R."/>
            <person name="Li L."/>
            <person name="Wei W."/>
            <person name="Wang X."/>
            <person name="Wang C."/>
            <person name="Yang T."/>
            <person name="Huo Q."/>
            <person name="Li W."/>
            <person name="Guo W."/>
            <person name="Chen H."/>
            <person name="Zhou L."/>
            <person name="Ni X."/>
            <person name="Tian J."/>
            <person name="Zhou Y."/>
            <person name="Sheng Y."/>
            <person name="Liu T."/>
            <person name="Pan Y."/>
            <person name="Xia L."/>
            <person name="Li J."/>
            <person name="Zhao F."/>
            <person name="Cao W."/>
        </authorList>
    </citation>
    <scope>NUCLEOTIDE SEQUENCE</scope>
    <source>
        <strain evidence="1">Hyas-2018</strain>
    </source>
</reference>
<evidence type="ECO:0000313" key="2">
    <source>
        <dbReference type="Proteomes" id="UP000821845"/>
    </source>
</evidence>
<name>A0ACB7S2Z1_HYAAI</name>
<dbReference type="EMBL" id="CM023486">
    <property type="protein sequence ID" value="KAH6929311.1"/>
    <property type="molecule type" value="Genomic_DNA"/>
</dbReference>
<proteinExistence type="predicted"/>
<protein>
    <submittedName>
        <fullName evidence="1">Uncharacterized protein</fullName>
    </submittedName>
</protein>
<dbReference type="Proteomes" id="UP000821845">
    <property type="component" value="Chromosome 6"/>
</dbReference>
<sequence length="389" mass="43265">MVMADVGRSRHRDWRSHYMKRTFVLGQRPHRKRRRDRAVTMEQDKEGIHRTFLHFFILSLVALYVYVVLYLHFAKGPEQGKDATAKGEAASAIDFHVTGELVLCVASCHGASRDVALVRRGRPGSTDAKDVQAASYALPRPCSYPREQRGWPLRPFAGPFVALVSSRPQNKGRRKFIRNSWAKPSLYPPGAFRLIFFVREPRPGANDSERLRKSLKHESDKHEDMLVDGFALSTTRAAMLEWAPAFANASHLLLWARDSAAFDATTLLARMEHLAGIPGDVFGRESALGNRDAAVNEGTKYADSPWDRLEQCAYFIRMAALLRLSSVYEDVPRRASTKDEFELVTPPLATRANLTMVYIDVLIILAPNEAAASLGSGVGGAGGISMGKK</sequence>